<keyword evidence="2" id="KW-1185">Reference proteome</keyword>
<dbReference type="OrthoDB" id="6058474at2"/>
<accession>A0A1H2PPR6</accession>
<name>A0A1H2PPR6_9BURK</name>
<evidence type="ECO:0000313" key="1">
    <source>
        <dbReference type="EMBL" id="SDV47941.1"/>
    </source>
</evidence>
<dbReference type="STRING" id="1770053.SAMN05216551_10418"/>
<sequence length="122" mass="13742">MGWSIGFDSNWQRDIGYGVPAQCDHPECNERIDRGLAYVCGGEPYGGDDGCGLYFCASHLRWRRNLCEQCVAGKAAFAAKPDVAEWLQHKLTDPSWADWRTEHAREVHEMRMTLGISQGVKP</sequence>
<organism evidence="1 2">
    <name type="scientific">Chitinasiproducens palmae</name>
    <dbReference type="NCBI Taxonomy" id="1770053"/>
    <lineage>
        <taxon>Bacteria</taxon>
        <taxon>Pseudomonadati</taxon>
        <taxon>Pseudomonadota</taxon>
        <taxon>Betaproteobacteria</taxon>
        <taxon>Burkholderiales</taxon>
        <taxon>Burkholderiaceae</taxon>
        <taxon>Chitinasiproducens</taxon>
    </lineage>
</organism>
<gene>
    <name evidence="1" type="ORF">SAMN05216551_10418</name>
</gene>
<dbReference type="EMBL" id="FNLO01000004">
    <property type="protein sequence ID" value="SDV47941.1"/>
    <property type="molecule type" value="Genomic_DNA"/>
</dbReference>
<dbReference type="AlphaFoldDB" id="A0A1H2PPR6"/>
<protein>
    <submittedName>
        <fullName evidence="1">Uncharacterized protein</fullName>
    </submittedName>
</protein>
<proteinExistence type="predicted"/>
<dbReference type="Proteomes" id="UP000243719">
    <property type="component" value="Unassembled WGS sequence"/>
</dbReference>
<evidence type="ECO:0000313" key="2">
    <source>
        <dbReference type="Proteomes" id="UP000243719"/>
    </source>
</evidence>
<reference evidence="2" key="1">
    <citation type="submission" date="2016-09" db="EMBL/GenBank/DDBJ databases">
        <authorList>
            <person name="Varghese N."/>
            <person name="Submissions S."/>
        </authorList>
    </citation>
    <scope>NUCLEOTIDE SEQUENCE [LARGE SCALE GENOMIC DNA]</scope>
    <source>
        <strain evidence="2">JS23</strain>
    </source>
</reference>
<dbReference type="RefSeq" id="WP_091906758.1">
    <property type="nucleotide sequence ID" value="NZ_FNLO01000004.1"/>
</dbReference>